<dbReference type="EC" id="4.2.1.75" evidence="4 13"/>
<dbReference type="InterPro" id="IPR019133">
    <property type="entry name" value="MIC60"/>
</dbReference>
<evidence type="ECO:0000256" key="8">
    <source>
        <dbReference type="ARBA" id="ARBA00023239"/>
    </source>
</evidence>
<keyword evidence="18" id="KW-1185">Reference proteome</keyword>
<dbReference type="SUPFAM" id="SSF69618">
    <property type="entry name" value="HemD-like"/>
    <property type="match status" value="1"/>
</dbReference>
<dbReference type="InterPro" id="IPR036108">
    <property type="entry name" value="4pyrrol_syn_uPrphyn_synt_sf"/>
</dbReference>
<keyword evidence="7" id="KW-0472">Membrane</keyword>
<evidence type="ECO:0000256" key="5">
    <source>
        <dbReference type="ARBA" id="ARBA00022692"/>
    </source>
</evidence>
<comment type="similarity">
    <text evidence="3 13">Belongs to the uroporphyrinogen-III synthase family.</text>
</comment>
<keyword evidence="6" id="KW-1133">Transmembrane helix</keyword>
<feature type="domain" description="Tetrapyrrole biosynthesis uroporphyrinogen III synthase" evidence="16">
    <location>
        <begin position="15"/>
        <end position="234"/>
    </location>
</feature>
<keyword evidence="14" id="KW-0175">Coiled coil</keyword>
<evidence type="ECO:0000256" key="4">
    <source>
        <dbReference type="ARBA" id="ARBA00013109"/>
    </source>
</evidence>
<evidence type="ECO:0000256" key="3">
    <source>
        <dbReference type="ARBA" id="ARBA00008133"/>
    </source>
</evidence>
<evidence type="ECO:0000256" key="2">
    <source>
        <dbReference type="ARBA" id="ARBA00004772"/>
    </source>
</evidence>
<evidence type="ECO:0000256" key="9">
    <source>
        <dbReference type="ARBA" id="ARBA00023244"/>
    </source>
</evidence>
<dbReference type="GO" id="GO:0006780">
    <property type="term" value="P:uroporphyrinogen III biosynthetic process"/>
    <property type="evidence" value="ECO:0007669"/>
    <property type="project" value="UniProtKB-UniRule"/>
</dbReference>
<feature type="region of interest" description="Disordered" evidence="15">
    <location>
        <begin position="235"/>
        <end position="335"/>
    </location>
</feature>
<evidence type="ECO:0000256" key="1">
    <source>
        <dbReference type="ARBA" id="ARBA00004370"/>
    </source>
</evidence>
<dbReference type="CDD" id="cd06578">
    <property type="entry name" value="HemD"/>
    <property type="match status" value="1"/>
</dbReference>
<dbReference type="AlphaFoldDB" id="A0A1C3RFX4"/>
<evidence type="ECO:0000256" key="7">
    <source>
        <dbReference type="ARBA" id="ARBA00023136"/>
    </source>
</evidence>
<evidence type="ECO:0000259" key="16">
    <source>
        <dbReference type="Pfam" id="PF02602"/>
    </source>
</evidence>
<dbReference type="Pfam" id="PF02602">
    <property type="entry name" value="HEM4"/>
    <property type="match status" value="1"/>
</dbReference>
<proteinExistence type="inferred from homology"/>
<dbReference type="RefSeq" id="WP_069186861.1">
    <property type="nucleotide sequence ID" value="NZ_FLYE01000012.1"/>
</dbReference>
<dbReference type="GO" id="GO:0016020">
    <property type="term" value="C:membrane"/>
    <property type="evidence" value="ECO:0007669"/>
    <property type="project" value="UniProtKB-SubCell"/>
</dbReference>
<dbReference type="InterPro" id="IPR039793">
    <property type="entry name" value="UROS/Hem4"/>
</dbReference>
<feature type="coiled-coil region" evidence="14">
    <location>
        <begin position="446"/>
        <end position="501"/>
    </location>
</feature>
<gene>
    <name evidence="17" type="ORF">MTBPR1_20028</name>
</gene>
<keyword evidence="8 13" id="KW-0456">Lyase</keyword>
<dbReference type="GO" id="GO:0006782">
    <property type="term" value="P:protoporphyrinogen IX biosynthetic process"/>
    <property type="evidence" value="ECO:0007669"/>
    <property type="project" value="UniProtKB-UniRule"/>
</dbReference>
<dbReference type="Gene3D" id="3.40.50.10090">
    <property type="match status" value="2"/>
</dbReference>
<evidence type="ECO:0000256" key="13">
    <source>
        <dbReference type="RuleBase" id="RU366031"/>
    </source>
</evidence>
<evidence type="ECO:0000256" key="15">
    <source>
        <dbReference type="SAM" id="MobiDB-lite"/>
    </source>
</evidence>
<evidence type="ECO:0000256" key="14">
    <source>
        <dbReference type="SAM" id="Coils"/>
    </source>
</evidence>
<accession>A0A1C3RFX4</accession>
<dbReference type="EMBL" id="FLYE01000012">
    <property type="protein sequence ID" value="SCA56180.1"/>
    <property type="molecule type" value="Genomic_DNA"/>
</dbReference>
<reference evidence="17 18" key="1">
    <citation type="submission" date="2016-07" db="EMBL/GenBank/DDBJ databases">
        <authorList>
            <person name="Lefevre C.T."/>
        </authorList>
    </citation>
    <scope>NUCLEOTIDE SEQUENCE [LARGE SCALE GENOMIC DNA]</scope>
    <source>
        <strain evidence="17">PR1</strain>
    </source>
</reference>
<dbReference type="OrthoDB" id="7163809at2"/>
<dbReference type="Proteomes" id="UP000231658">
    <property type="component" value="Unassembled WGS sequence"/>
</dbReference>
<name>A0A1C3RFX4_9PROT</name>
<evidence type="ECO:0000256" key="10">
    <source>
        <dbReference type="ARBA" id="ARBA00037589"/>
    </source>
</evidence>
<comment type="function">
    <text evidence="10 13">Catalyzes cyclization of the linear tetrapyrrole, hydroxymethylbilane, to the macrocyclic uroporphyrinogen III.</text>
</comment>
<comment type="catalytic activity">
    <reaction evidence="12 13">
        <text>hydroxymethylbilane = uroporphyrinogen III + H2O</text>
        <dbReference type="Rhea" id="RHEA:18965"/>
        <dbReference type="ChEBI" id="CHEBI:15377"/>
        <dbReference type="ChEBI" id="CHEBI:57308"/>
        <dbReference type="ChEBI" id="CHEBI:57845"/>
        <dbReference type="EC" id="4.2.1.75"/>
    </reaction>
</comment>
<evidence type="ECO:0000256" key="12">
    <source>
        <dbReference type="ARBA" id="ARBA00048617"/>
    </source>
</evidence>
<keyword evidence="5" id="KW-0812">Transmembrane</keyword>
<keyword evidence="9 13" id="KW-0627">Porphyrin biosynthesis</keyword>
<evidence type="ECO:0000313" key="18">
    <source>
        <dbReference type="Proteomes" id="UP000231658"/>
    </source>
</evidence>
<dbReference type="UniPathway" id="UPA00251">
    <property type="reaction ID" value="UER00320"/>
</dbReference>
<dbReference type="InterPro" id="IPR003754">
    <property type="entry name" value="4pyrrol_synth_uPrphyn_synth"/>
</dbReference>
<dbReference type="PANTHER" id="PTHR38042">
    <property type="entry name" value="UROPORPHYRINOGEN-III SYNTHASE, CHLOROPLASTIC"/>
    <property type="match status" value="1"/>
</dbReference>
<evidence type="ECO:0000256" key="6">
    <source>
        <dbReference type="ARBA" id="ARBA00022989"/>
    </source>
</evidence>
<evidence type="ECO:0000313" key="17">
    <source>
        <dbReference type="EMBL" id="SCA56180.1"/>
    </source>
</evidence>
<dbReference type="GO" id="GO:0004852">
    <property type="term" value="F:uroporphyrinogen-III synthase activity"/>
    <property type="evidence" value="ECO:0007669"/>
    <property type="project" value="UniProtKB-UniRule"/>
</dbReference>
<feature type="compositionally biased region" description="Basic and acidic residues" evidence="15">
    <location>
        <begin position="248"/>
        <end position="294"/>
    </location>
</feature>
<dbReference type="PANTHER" id="PTHR38042:SF1">
    <property type="entry name" value="UROPORPHYRINOGEN-III SYNTHASE, CHLOROPLASTIC"/>
    <property type="match status" value="1"/>
</dbReference>
<dbReference type="Pfam" id="PF09731">
    <property type="entry name" value="Mitofilin"/>
    <property type="match status" value="1"/>
</dbReference>
<evidence type="ECO:0000256" key="11">
    <source>
        <dbReference type="ARBA" id="ARBA00040167"/>
    </source>
</evidence>
<sequence>MRILVTRPKEDAAPLVDLLKKAGHKPTLFPLLSIVHEEGSAKALSAYKVKDIQALLVTSANGVRAFAAADKRRSFKVMAVGDATAKMARQAGFKNVEIANGHVQSLAKLIKEKADPAKGKFLHIAGSRLAGDLKSLIEADGFDYERVVLYHADKTTELSTAIKNKISKGEIDAVMLYSPRTAAAFGQLIEKADLVNSLKCIQAYGLSEAVAAKIKHLPFQDIKTAPTPDQEALLGILSDPEDDSMTTDQKDDNKKTDPKPEAEKQKEEKATETVKPQEKKEEAKSSDVKKEDTKASNTASKPTEKKKTQIPNSKFDDPVQKALKTKPAQPKKKGSFKLKALAASVVILAGAGVGAYYTQDMWVPKVKAEIARVLKIEGTGSNAGVPDQMVVNMMNRLVALEAAHGNMSATGEAGASVDVQPLLDRIAQLEAALGDVKTGLSSIEIANGSEEKLAEFKELAAKIERAGTPDPVDLSGLEAENERLVQAIETLNERLAGVEAASLQARSSSDSAHALLAGFSALREAMRTSSSYAAELQTLGVLAQGYPQLERSVALLEPSARAGLVSLSSLHTSFETTAKDIVRAIAVPEGASWMEQTVRNLTSYVSIRRAPGNLDGAGPLGVVARAEHNVRAGDFVGALGELQNLYGKPLEVATPWMEATKARLTANAALAQLQANILALLSANGEQG</sequence>
<dbReference type="STRING" id="1867952.MTBPR1_20028"/>
<protein>
    <recommendedName>
        <fullName evidence="11 13">Uroporphyrinogen-III synthase</fullName>
        <ecNumber evidence="4 13">4.2.1.75</ecNumber>
    </recommendedName>
</protein>
<comment type="subcellular location">
    <subcellularLocation>
        <location evidence="1">Membrane</location>
    </subcellularLocation>
</comment>
<comment type="pathway">
    <text evidence="2 13">Porphyrin-containing compound metabolism; protoporphyrin-IX biosynthesis; coproporphyrinogen-III from 5-aminolevulinate: step 3/4.</text>
</comment>
<organism evidence="17 18">
    <name type="scientific">Candidatus Terasakiella magnetica</name>
    <dbReference type="NCBI Taxonomy" id="1867952"/>
    <lineage>
        <taxon>Bacteria</taxon>
        <taxon>Pseudomonadati</taxon>
        <taxon>Pseudomonadota</taxon>
        <taxon>Alphaproteobacteria</taxon>
        <taxon>Rhodospirillales</taxon>
        <taxon>Terasakiellaceae</taxon>
        <taxon>Terasakiella</taxon>
    </lineage>
</organism>